<reference evidence="1" key="1">
    <citation type="journal article" date="2015" name="Proc. Natl. Acad. Sci. U.S.A.">
        <title>Networks of energetic and metabolic interactions define dynamics in microbial communities.</title>
        <authorList>
            <person name="Embree M."/>
            <person name="Liu J.K."/>
            <person name="Al-Bassam M.M."/>
            <person name="Zengler K."/>
        </authorList>
    </citation>
    <scope>NUCLEOTIDE SEQUENCE</scope>
</reference>
<accession>A0A0W8FB80</accession>
<proteinExistence type="predicted"/>
<evidence type="ECO:0000313" key="1">
    <source>
        <dbReference type="EMBL" id="KUG18150.1"/>
    </source>
</evidence>
<dbReference type="AlphaFoldDB" id="A0A0W8FB80"/>
<protein>
    <submittedName>
        <fullName evidence="1">Uncharacterized protein</fullName>
    </submittedName>
</protein>
<name>A0A0W8FB80_9ZZZZ</name>
<sequence>MMKDIVPLSGKAIFAQVSKTNLIDVANSGKPKELAACDD</sequence>
<comment type="caution">
    <text evidence="1">The sequence shown here is derived from an EMBL/GenBank/DDBJ whole genome shotgun (WGS) entry which is preliminary data.</text>
</comment>
<gene>
    <name evidence="1" type="ORF">ASZ90_012152</name>
</gene>
<organism evidence="1">
    <name type="scientific">hydrocarbon metagenome</name>
    <dbReference type="NCBI Taxonomy" id="938273"/>
    <lineage>
        <taxon>unclassified sequences</taxon>
        <taxon>metagenomes</taxon>
        <taxon>ecological metagenomes</taxon>
    </lineage>
</organism>
<dbReference type="EMBL" id="LNQE01001397">
    <property type="protein sequence ID" value="KUG18150.1"/>
    <property type="molecule type" value="Genomic_DNA"/>
</dbReference>